<dbReference type="PANTHER" id="PTHR35601">
    <property type="entry name" value="TOXIN RELE"/>
    <property type="match status" value="1"/>
</dbReference>
<gene>
    <name evidence="3" type="ORF">FM110_00575</name>
</gene>
<keyword evidence="2" id="KW-1277">Toxin-antitoxin system</keyword>
<dbReference type="EMBL" id="FWFG01000007">
    <property type="protein sequence ID" value="SLM87906.1"/>
    <property type="molecule type" value="Genomic_DNA"/>
</dbReference>
<dbReference type="RefSeq" id="WP_087101656.1">
    <property type="nucleotide sequence ID" value="NZ_FWFG01000007.1"/>
</dbReference>
<proteinExistence type="inferred from homology"/>
<dbReference type="InterPro" id="IPR007712">
    <property type="entry name" value="RelE/ParE_toxin"/>
</dbReference>
<comment type="similarity">
    <text evidence="1">Belongs to the RelE toxin family.</text>
</comment>
<reference evidence="3 4" key="1">
    <citation type="submission" date="2017-02" db="EMBL/GenBank/DDBJ databases">
        <authorList>
            <person name="Peterson S.W."/>
        </authorList>
    </citation>
    <scope>NUCLEOTIDE SEQUENCE [LARGE SCALE GENOMIC DNA]</scope>
    <source>
        <strain evidence="3 4">CIP104813</strain>
    </source>
</reference>
<organism evidence="3 4">
    <name type="scientific">Brachybacterium nesterenkovii</name>
    <dbReference type="NCBI Taxonomy" id="47847"/>
    <lineage>
        <taxon>Bacteria</taxon>
        <taxon>Bacillati</taxon>
        <taxon>Actinomycetota</taxon>
        <taxon>Actinomycetes</taxon>
        <taxon>Micrococcales</taxon>
        <taxon>Dermabacteraceae</taxon>
        <taxon>Brachybacterium</taxon>
    </lineage>
</organism>
<evidence type="ECO:0000313" key="3">
    <source>
        <dbReference type="EMBL" id="SLM87906.1"/>
    </source>
</evidence>
<dbReference type="Proteomes" id="UP000195981">
    <property type="component" value="Unassembled WGS sequence"/>
</dbReference>
<keyword evidence="4" id="KW-1185">Reference proteome</keyword>
<dbReference type="OrthoDB" id="5326046at2"/>
<dbReference type="Pfam" id="PF05016">
    <property type="entry name" value="ParE_toxin"/>
    <property type="match status" value="1"/>
</dbReference>
<accession>A0A1X6WSU2</accession>
<sequence length="83" mass="9484">MAWAIAWTPTAKRSLQRLPEKVATAVTEVIYGPLAENPPRVGKPLRFELQGLHSARRGDFRIIYRIDETVTIIAIDHRADVYR</sequence>
<evidence type="ECO:0000256" key="1">
    <source>
        <dbReference type="ARBA" id="ARBA00006226"/>
    </source>
</evidence>
<dbReference type="InterPro" id="IPR035093">
    <property type="entry name" value="RelE/ParE_toxin_dom_sf"/>
</dbReference>
<dbReference type="Gene3D" id="3.30.2310.20">
    <property type="entry name" value="RelE-like"/>
    <property type="match status" value="1"/>
</dbReference>
<dbReference type="AlphaFoldDB" id="A0A1X6WSU2"/>
<name>A0A1X6WSU2_9MICO</name>
<dbReference type="PANTHER" id="PTHR35601:SF1">
    <property type="entry name" value="TOXIN RELE"/>
    <property type="match status" value="1"/>
</dbReference>
<protein>
    <submittedName>
        <fullName evidence="3">RelE/StbE replicon stabilization toxin</fullName>
    </submittedName>
</protein>
<dbReference type="SUPFAM" id="SSF143011">
    <property type="entry name" value="RelE-like"/>
    <property type="match status" value="1"/>
</dbReference>
<evidence type="ECO:0000256" key="2">
    <source>
        <dbReference type="ARBA" id="ARBA00022649"/>
    </source>
</evidence>
<evidence type="ECO:0000313" key="4">
    <source>
        <dbReference type="Proteomes" id="UP000195981"/>
    </source>
</evidence>